<gene>
    <name evidence="1" type="ORF">SAMEA2070301_03955</name>
</gene>
<dbReference type="EMBL" id="FSHM01000006">
    <property type="protein sequence ID" value="SIB52632.1"/>
    <property type="molecule type" value="Genomic_DNA"/>
</dbReference>
<dbReference type="AlphaFoldDB" id="A0AB38D2T1"/>
<dbReference type="Proteomes" id="UP000185210">
    <property type="component" value="Unassembled WGS sequence"/>
</dbReference>
<protein>
    <submittedName>
        <fullName evidence="1">Uncharacterized protein</fullName>
    </submittedName>
</protein>
<comment type="caution">
    <text evidence="1">The sequence shown here is derived from an EMBL/GenBank/DDBJ whole genome shotgun (WGS) entry which is preliminary data.</text>
</comment>
<organism evidence="1 2">
    <name type="scientific">Mycobacteroides abscessus subsp. abscessus</name>
    <dbReference type="NCBI Taxonomy" id="1185650"/>
    <lineage>
        <taxon>Bacteria</taxon>
        <taxon>Bacillati</taxon>
        <taxon>Actinomycetota</taxon>
        <taxon>Actinomycetes</taxon>
        <taxon>Mycobacteriales</taxon>
        <taxon>Mycobacteriaceae</taxon>
        <taxon>Mycobacteroides</taxon>
        <taxon>Mycobacteroides abscessus</taxon>
    </lineage>
</organism>
<dbReference type="RefSeq" id="WP_131806699.1">
    <property type="nucleotide sequence ID" value="NZ_CAACXP010000004.1"/>
</dbReference>
<name>A0AB38D2T1_9MYCO</name>
<reference evidence="1 2" key="1">
    <citation type="submission" date="2016-11" db="EMBL/GenBank/DDBJ databases">
        <authorList>
            <consortium name="Pathogen Informatics"/>
        </authorList>
    </citation>
    <scope>NUCLEOTIDE SEQUENCE [LARGE SCALE GENOMIC DNA]</scope>
    <source>
        <strain evidence="1 2">104</strain>
    </source>
</reference>
<accession>A0AB38D2T1</accession>
<proteinExistence type="predicted"/>
<evidence type="ECO:0000313" key="1">
    <source>
        <dbReference type="EMBL" id="SIB52632.1"/>
    </source>
</evidence>
<evidence type="ECO:0000313" key="2">
    <source>
        <dbReference type="Proteomes" id="UP000185210"/>
    </source>
</evidence>
<sequence length="130" mass="14419">MSKADKTPLLDRLTPGGAWKALGQIEDAEQFTAFGLTAAIPTGYGDDVLATAWCKRRKVVVAIVSFHPYDDADPEDPRVYRDLLVEIPFRDYERQYDTDILSAERELAYQQLAADVVTATRAVADVIADV</sequence>